<dbReference type="EMBL" id="DVMS01000170">
    <property type="protein sequence ID" value="HIU39186.1"/>
    <property type="molecule type" value="Genomic_DNA"/>
</dbReference>
<evidence type="ECO:0000313" key="2">
    <source>
        <dbReference type="Proteomes" id="UP000824076"/>
    </source>
</evidence>
<evidence type="ECO:0000313" key="1">
    <source>
        <dbReference type="EMBL" id="HIU39186.1"/>
    </source>
</evidence>
<dbReference type="AlphaFoldDB" id="A0A9D1IMB7"/>
<proteinExistence type="predicted"/>
<comment type="caution">
    <text evidence="1">The sequence shown here is derived from an EMBL/GenBank/DDBJ whole genome shotgun (WGS) entry which is preliminary data.</text>
</comment>
<protein>
    <submittedName>
        <fullName evidence="1">Phospholipase</fullName>
    </submittedName>
</protein>
<reference evidence="1" key="1">
    <citation type="submission" date="2020-10" db="EMBL/GenBank/DDBJ databases">
        <authorList>
            <person name="Gilroy R."/>
        </authorList>
    </citation>
    <scope>NUCLEOTIDE SEQUENCE</scope>
    <source>
        <strain evidence="1">17073</strain>
    </source>
</reference>
<gene>
    <name evidence="1" type="ORF">IAD18_05935</name>
</gene>
<dbReference type="Proteomes" id="UP000824076">
    <property type="component" value="Unassembled WGS sequence"/>
</dbReference>
<sequence length="142" mass="15802">MEAALIIAAVTAAFGMILYALHRLSHGKTGDNTDAGASETPTQTQCCGMHIVCEKDSLIKGISDEIVYYDDEELDAYKGLRPEEYTESQIEEFRDVLLTLLPDDIAGWARSLQLRGIALPKAVEEELLFLVAEERQKRNITN</sequence>
<name>A0A9D1IMB7_9BACT</name>
<reference evidence="1" key="2">
    <citation type="journal article" date="2021" name="PeerJ">
        <title>Extensive microbial diversity within the chicken gut microbiome revealed by metagenomics and culture.</title>
        <authorList>
            <person name="Gilroy R."/>
            <person name="Ravi A."/>
            <person name="Getino M."/>
            <person name="Pursley I."/>
            <person name="Horton D.L."/>
            <person name="Alikhan N.F."/>
            <person name="Baker D."/>
            <person name="Gharbi K."/>
            <person name="Hall N."/>
            <person name="Watson M."/>
            <person name="Adriaenssens E.M."/>
            <person name="Foster-Nyarko E."/>
            <person name="Jarju S."/>
            <person name="Secka A."/>
            <person name="Antonio M."/>
            <person name="Oren A."/>
            <person name="Chaudhuri R.R."/>
            <person name="La Ragione R."/>
            <person name="Hildebrand F."/>
            <person name="Pallen M.J."/>
        </authorList>
    </citation>
    <scope>NUCLEOTIDE SEQUENCE</scope>
    <source>
        <strain evidence="1">17073</strain>
    </source>
</reference>
<accession>A0A9D1IMB7</accession>
<organism evidence="1 2">
    <name type="scientific">Candidatus Limisoma intestinavium</name>
    <dbReference type="NCBI Taxonomy" id="2840856"/>
    <lineage>
        <taxon>Bacteria</taxon>
        <taxon>Pseudomonadati</taxon>
        <taxon>Bacteroidota</taxon>
        <taxon>Bacteroidia</taxon>
        <taxon>Bacteroidales</taxon>
        <taxon>Candidatus Limisoma</taxon>
    </lineage>
</organism>